<organism evidence="1 2">
    <name type="scientific">Aporhodopirellula aestuarii</name>
    <dbReference type="NCBI Taxonomy" id="2950107"/>
    <lineage>
        <taxon>Bacteria</taxon>
        <taxon>Pseudomonadati</taxon>
        <taxon>Planctomycetota</taxon>
        <taxon>Planctomycetia</taxon>
        <taxon>Pirellulales</taxon>
        <taxon>Pirellulaceae</taxon>
        <taxon>Aporhodopirellula</taxon>
    </lineage>
</organism>
<gene>
    <name evidence="1" type="ORF">NB063_02620</name>
</gene>
<dbReference type="PIRSF" id="PIRSF008502">
    <property type="entry name" value="UCP008502"/>
    <property type="match status" value="1"/>
</dbReference>
<dbReference type="Pfam" id="PF08002">
    <property type="entry name" value="DUF1697"/>
    <property type="match status" value="1"/>
</dbReference>
<dbReference type="InterPro" id="IPR012545">
    <property type="entry name" value="DUF1697"/>
</dbReference>
<dbReference type="Gene3D" id="3.30.70.1280">
    <property type="entry name" value="SP0830-like domains"/>
    <property type="match status" value="1"/>
</dbReference>
<dbReference type="Proteomes" id="UP001202961">
    <property type="component" value="Unassembled WGS sequence"/>
</dbReference>
<dbReference type="SUPFAM" id="SSF160379">
    <property type="entry name" value="SP0830-like"/>
    <property type="match status" value="1"/>
</dbReference>
<accession>A0ABT0TY35</accession>
<keyword evidence="2" id="KW-1185">Reference proteome</keyword>
<dbReference type="EMBL" id="JAMQBK010000008">
    <property type="protein sequence ID" value="MCM2369509.1"/>
    <property type="molecule type" value="Genomic_DNA"/>
</dbReference>
<evidence type="ECO:0000313" key="2">
    <source>
        <dbReference type="Proteomes" id="UP001202961"/>
    </source>
</evidence>
<sequence>MAMWVALFRGVNVGGKNLMPMAELTRVLESLACTHVRTYIQSGNVVFGSRMSNREKLTERVIDAVEETFGFRSPLILLTTDEFLEALKKNPFLEAVAVPKSLHFYFLAEKPKTPDLDGIEQLAISTESFCLTDRVFYLHAPDGVGTSKLAARAERKLGVVATARNYATVDKIRAMIEAA</sequence>
<dbReference type="PANTHER" id="PTHR36439:SF1">
    <property type="entry name" value="DUF1697 DOMAIN-CONTAINING PROTEIN"/>
    <property type="match status" value="1"/>
</dbReference>
<protein>
    <submittedName>
        <fullName evidence="1">DUF1697 domain-containing protein</fullName>
    </submittedName>
</protein>
<name>A0ABT0TY35_9BACT</name>
<reference evidence="1 2" key="1">
    <citation type="journal article" date="2022" name="Syst. Appl. Microbiol.">
        <title>Rhodopirellula aestuarii sp. nov., a novel member of the genus Rhodopirellula isolated from brackish sediments collected in the Tagus River estuary, Portugal.</title>
        <authorList>
            <person name="Vitorino I.R."/>
            <person name="Klimek D."/>
            <person name="Calusinska M."/>
            <person name="Lobo-da-Cunha A."/>
            <person name="Vasconcelos V."/>
            <person name="Lage O.M."/>
        </authorList>
    </citation>
    <scope>NUCLEOTIDE SEQUENCE [LARGE SCALE GENOMIC DNA]</scope>
    <source>
        <strain evidence="1 2">ICT_H3.1</strain>
    </source>
</reference>
<dbReference type="PANTHER" id="PTHR36439">
    <property type="entry name" value="BLL4334 PROTEIN"/>
    <property type="match status" value="1"/>
</dbReference>
<proteinExistence type="predicted"/>
<evidence type="ECO:0000313" key="1">
    <source>
        <dbReference type="EMBL" id="MCM2369509.1"/>
    </source>
</evidence>
<comment type="caution">
    <text evidence="1">The sequence shown here is derived from an EMBL/GenBank/DDBJ whole genome shotgun (WGS) entry which is preliminary data.</text>
</comment>